<dbReference type="AlphaFoldDB" id="A0A087R7D8"/>
<evidence type="ECO:0000313" key="2">
    <source>
        <dbReference type="Proteomes" id="UP000053286"/>
    </source>
</evidence>
<sequence length="43" mass="4887">GRKNHPFHSTCHTPCLACFCSRNIFHLCNFLDHCRWAGPGVVC</sequence>
<feature type="non-terminal residue" evidence="1">
    <location>
        <position position="43"/>
    </location>
</feature>
<feature type="non-terminal residue" evidence="1">
    <location>
        <position position="1"/>
    </location>
</feature>
<accession>A0A087R7D8</accession>
<dbReference type="Proteomes" id="UP000053286">
    <property type="component" value="Unassembled WGS sequence"/>
</dbReference>
<keyword evidence="2" id="KW-1185">Reference proteome</keyword>
<evidence type="ECO:0000313" key="1">
    <source>
        <dbReference type="EMBL" id="KFM09392.1"/>
    </source>
</evidence>
<protein>
    <submittedName>
        <fullName evidence="1">Uncharacterized protein</fullName>
    </submittedName>
</protein>
<organism evidence="1 2">
    <name type="scientific">Aptenodytes forsteri</name>
    <name type="common">Emperor penguin</name>
    <dbReference type="NCBI Taxonomy" id="9233"/>
    <lineage>
        <taxon>Eukaryota</taxon>
        <taxon>Metazoa</taxon>
        <taxon>Chordata</taxon>
        <taxon>Craniata</taxon>
        <taxon>Vertebrata</taxon>
        <taxon>Euteleostomi</taxon>
        <taxon>Archelosauria</taxon>
        <taxon>Archosauria</taxon>
        <taxon>Dinosauria</taxon>
        <taxon>Saurischia</taxon>
        <taxon>Theropoda</taxon>
        <taxon>Coelurosauria</taxon>
        <taxon>Aves</taxon>
        <taxon>Neognathae</taxon>
        <taxon>Neoaves</taxon>
        <taxon>Aequornithes</taxon>
        <taxon>Sphenisciformes</taxon>
        <taxon>Spheniscidae</taxon>
        <taxon>Aptenodytes</taxon>
    </lineage>
</organism>
<proteinExistence type="predicted"/>
<dbReference type="EMBL" id="KL226155">
    <property type="protein sequence ID" value="KFM09392.1"/>
    <property type="molecule type" value="Genomic_DNA"/>
</dbReference>
<name>A0A087R7D8_APTFO</name>
<gene>
    <name evidence="1" type="ORF">AS27_03435</name>
</gene>
<reference evidence="1 2" key="1">
    <citation type="submission" date="2014-04" db="EMBL/GenBank/DDBJ databases">
        <title>Genome evolution of avian class.</title>
        <authorList>
            <person name="Zhang G."/>
            <person name="Li C."/>
        </authorList>
    </citation>
    <scope>NUCLEOTIDE SEQUENCE [LARGE SCALE GENOMIC DNA]</scope>
    <source>
        <strain evidence="1">BGI_AS27</strain>
    </source>
</reference>